<sequence length="163" mass="18761">MPPEVTTVRRIERQEDKGSFVAVPRMDTFDEWCLRLTAMGFRLVDSDYPFLLGIHSRMMNSVRCSRKKTNEKAVRSEFQKVFMTLMRSVIGFSSRMKDIPLEVLLSKRCGSFDSYWLSEESANDSNSSLINGTTSDAVRKLVRKEKGTLLQEFAERCLPFITV</sequence>
<dbReference type="AlphaFoldDB" id="A0A834KXM9"/>
<comment type="caution">
    <text evidence="1">The sequence shown here is derived from an EMBL/GenBank/DDBJ whole genome shotgun (WGS) entry which is preliminary data.</text>
</comment>
<reference evidence="1" key="1">
    <citation type="journal article" date="2020" name="G3 (Bethesda)">
        <title>High-Quality Assemblies for Three Invasive Social Wasps from the &lt;i&gt;Vespula&lt;/i&gt; Genus.</title>
        <authorList>
            <person name="Harrop T.W.R."/>
            <person name="Guhlin J."/>
            <person name="McLaughlin G.M."/>
            <person name="Permina E."/>
            <person name="Stockwell P."/>
            <person name="Gilligan J."/>
            <person name="Le Lec M.F."/>
            <person name="Gruber M.A.M."/>
            <person name="Quinn O."/>
            <person name="Lovegrove M."/>
            <person name="Duncan E.J."/>
            <person name="Remnant E.J."/>
            <person name="Van Eeckhoven J."/>
            <person name="Graham B."/>
            <person name="Knapp R.A."/>
            <person name="Langford K.W."/>
            <person name="Kronenberg Z."/>
            <person name="Press M.O."/>
            <person name="Eacker S.M."/>
            <person name="Wilson-Rankin E.E."/>
            <person name="Purcell J."/>
            <person name="Lester P.J."/>
            <person name="Dearden P.K."/>
        </authorList>
    </citation>
    <scope>NUCLEOTIDE SEQUENCE</scope>
    <source>
        <strain evidence="1">Marl-1</strain>
    </source>
</reference>
<protein>
    <submittedName>
        <fullName evidence="1">Uncharacterized protein</fullName>
    </submittedName>
</protein>
<name>A0A834KXM9_VESVU</name>
<gene>
    <name evidence="1" type="ORF">HZH66_000857</name>
</gene>
<evidence type="ECO:0000313" key="2">
    <source>
        <dbReference type="Proteomes" id="UP000614350"/>
    </source>
</evidence>
<dbReference type="EMBL" id="JACSEA010000001">
    <property type="protein sequence ID" value="KAF7411961.1"/>
    <property type="molecule type" value="Genomic_DNA"/>
</dbReference>
<keyword evidence="2" id="KW-1185">Reference proteome</keyword>
<proteinExistence type="predicted"/>
<organism evidence="1 2">
    <name type="scientific">Vespula vulgaris</name>
    <name type="common">Yellow jacket</name>
    <name type="synonym">Wasp</name>
    <dbReference type="NCBI Taxonomy" id="7454"/>
    <lineage>
        <taxon>Eukaryota</taxon>
        <taxon>Metazoa</taxon>
        <taxon>Ecdysozoa</taxon>
        <taxon>Arthropoda</taxon>
        <taxon>Hexapoda</taxon>
        <taxon>Insecta</taxon>
        <taxon>Pterygota</taxon>
        <taxon>Neoptera</taxon>
        <taxon>Endopterygota</taxon>
        <taxon>Hymenoptera</taxon>
        <taxon>Apocrita</taxon>
        <taxon>Aculeata</taxon>
        <taxon>Vespoidea</taxon>
        <taxon>Vespidae</taxon>
        <taxon>Vespinae</taxon>
        <taxon>Vespula</taxon>
    </lineage>
</organism>
<dbReference type="Proteomes" id="UP000614350">
    <property type="component" value="Unassembled WGS sequence"/>
</dbReference>
<evidence type="ECO:0000313" key="1">
    <source>
        <dbReference type="EMBL" id="KAF7411961.1"/>
    </source>
</evidence>
<accession>A0A834KXM9</accession>